<feature type="compositionally biased region" description="Basic residues" evidence="1">
    <location>
        <begin position="404"/>
        <end position="418"/>
    </location>
</feature>
<reference evidence="3 4" key="1">
    <citation type="submission" date="2024-02" db="EMBL/GenBank/DDBJ databases">
        <title>De novo assembly and annotation of 12 fungi associated with fruit tree decline syndrome in Ontario, Canada.</title>
        <authorList>
            <person name="Sulman M."/>
            <person name="Ellouze W."/>
            <person name="Ilyukhin E."/>
        </authorList>
    </citation>
    <scope>NUCLEOTIDE SEQUENCE [LARGE SCALE GENOMIC DNA]</scope>
    <source>
        <strain evidence="3 4">M1-105</strain>
    </source>
</reference>
<protein>
    <recommendedName>
        <fullName evidence="5">Purine nucleoside permease</fullName>
    </recommendedName>
</protein>
<dbReference type="EMBL" id="JAJVDC020000108">
    <property type="protein sequence ID" value="KAL1624322.1"/>
    <property type="molecule type" value="Genomic_DNA"/>
</dbReference>
<evidence type="ECO:0000256" key="1">
    <source>
        <dbReference type="SAM" id="MobiDB-lite"/>
    </source>
</evidence>
<dbReference type="PROSITE" id="PS51257">
    <property type="entry name" value="PROKAR_LIPOPROTEIN"/>
    <property type="match status" value="1"/>
</dbReference>
<accession>A0ABR3SMJ5</accession>
<keyword evidence="4" id="KW-1185">Reference proteome</keyword>
<evidence type="ECO:0008006" key="5">
    <source>
        <dbReference type="Google" id="ProtNLM"/>
    </source>
</evidence>
<evidence type="ECO:0000256" key="2">
    <source>
        <dbReference type="SAM" id="SignalP"/>
    </source>
</evidence>
<feature type="signal peptide" evidence="2">
    <location>
        <begin position="1"/>
        <end position="19"/>
    </location>
</feature>
<name>A0ABR3SMJ5_9PEZI</name>
<feature type="region of interest" description="Disordered" evidence="1">
    <location>
        <begin position="403"/>
        <end position="428"/>
    </location>
</feature>
<dbReference type="PANTHER" id="PTHR38643:SF1">
    <property type="entry name" value="PURINE NUCLEOSIDE PERMEASE C285.05-RELATED"/>
    <property type="match status" value="1"/>
</dbReference>
<dbReference type="Pfam" id="PF06516">
    <property type="entry name" value="NUP"/>
    <property type="match status" value="1"/>
</dbReference>
<evidence type="ECO:0000313" key="3">
    <source>
        <dbReference type="EMBL" id="KAL1624322.1"/>
    </source>
</evidence>
<organism evidence="3 4">
    <name type="scientific">Neofusicoccum ribis</name>
    <dbReference type="NCBI Taxonomy" id="45134"/>
    <lineage>
        <taxon>Eukaryota</taxon>
        <taxon>Fungi</taxon>
        <taxon>Dikarya</taxon>
        <taxon>Ascomycota</taxon>
        <taxon>Pezizomycotina</taxon>
        <taxon>Dothideomycetes</taxon>
        <taxon>Dothideomycetes incertae sedis</taxon>
        <taxon>Botryosphaeriales</taxon>
        <taxon>Botryosphaeriaceae</taxon>
        <taxon>Neofusicoccum</taxon>
    </lineage>
</organism>
<dbReference type="Proteomes" id="UP001521116">
    <property type="component" value="Unassembled WGS sequence"/>
</dbReference>
<keyword evidence="2" id="KW-0732">Signal</keyword>
<dbReference type="InterPro" id="IPR009486">
    <property type="entry name" value="Pur_nuclsid_perm"/>
</dbReference>
<evidence type="ECO:0000313" key="4">
    <source>
        <dbReference type="Proteomes" id="UP001521116"/>
    </source>
</evidence>
<dbReference type="PANTHER" id="PTHR38643">
    <property type="entry name" value="PURINE NUCLEOSIDE PERMEASE C285.05-RELATED"/>
    <property type="match status" value="1"/>
</dbReference>
<feature type="chain" id="PRO_5047129148" description="Purine nucleoside permease" evidence="2">
    <location>
        <begin position="20"/>
        <end position="428"/>
    </location>
</feature>
<sequence>MRLSTLSAAAAAAFSCVSASPSSARPDAAALAARGGLYQYYHAEITPRDSSKTKPKVFIVSMFDPEAEVWWGIPEFDLLAKNVSVPGFSPLFPEAHCTADGEICQLVTGEGEINAAVTLTALFTSGLFDLSETYFLVAGIAGISPEVGTLGSVTFARFAVQVALQYEFDYREVPQNWTTGYIPQGSYFPDEYPGELYGTEVFEVNDALRQLAMGFAGKAALNDSDAAVAYRANYGAGLYAAGTQPPSVVACDTATSDVYWSGTLLGEAFANYTSVVTNGTGLYCSTQQEDNATLEALMRGAKAGLLDFSRIVIMRTASDFDRPYPGQAPLDNLLYADQGGFDPSIENIYLAGVKVVEGIIGGWNGTFKGGVEAENYLGDIFGTLGGEPDFGPGSEFDNGYTKRSVQKRSAQRKRKGVAKRGVSVALRH</sequence>
<gene>
    <name evidence="3" type="ORF">SLS56_007861</name>
</gene>
<proteinExistence type="predicted"/>
<comment type="caution">
    <text evidence="3">The sequence shown here is derived from an EMBL/GenBank/DDBJ whole genome shotgun (WGS) entry which is preliminary data.</text>
</comment>